<dbReference type="Pfam" id="PF25876">
    <property type="entry name" value="HH_MFP_RND"/>
    <property type="match status" value="1"/>
</dbReference>
<feature type="domain" description="Multidrug resistance protein MdtA-like C-terminal permuted SH3" evidence="6">
    <location>
        <begin position="300"/>
        <end position="359"/>
    </location>
</feature>
<dbReference type="InterPro" id="IPR006143">
    <property type="entry name" value="RND_pump_MFP"/>
</dbReference>
<dbReference type="PANTHER" id="PTHR30158">
    <property type="entry name" value="ACRA/E-RELATED COMPONENT OF DRUG EFFLUX TRANSPORTER"/>
    <property type="match status" value="1"/>
</dbReference>
<organism evidence="7 8">
    <name type="scientific">Legionella nautarum</name>
    <dbReference type="NCBI Taxonomy" id="45070"/>
    <lineage>
        <taxon>Bacteria</taxon>
        <taxon>Pseudomonadati</taxon>
        <taxon>Pseudomonadota</taxon>
        <taxon>Gammaproteobacteria</taxon>
        <taxon>Legionellales</taxon>
        <taxon>Legionellaceae</taxon>
        <taxon>Legionella</taxon>
    </lineage>
</organism>
<protein>
    <submittedName>
        <fullName evidence="7">RND multidrug efflux membrane fusion protein</fullName>
    </submittedName>
</protein>
<evidence type="ECO:0000256" key="1">
    <source>
        <dbReference type="ARBA" id="ARBA00004519"/>
    </source>
</evidence>
<dbReference type="GO" id="GO:0005886">
    <property type="term" value="C:plasma membrane"/>
    <property type="evidence" value="ECO:0007669"/>
    <property type="project" value="TreeGrafter"/>
</dbReference>
<comment type="caution">
    <text evidence="7">The sequence shown here is derived from an EMBL/GenBank/DDBJ whole genome shotgun (WGS) entry which is preliminary data.</text>
</comment>
<dbReference type="Gene3D" id="2.40.420.20">
    <property type="match status" value="1"/>
</dbReference>
<feature type="domain" description="Multidrug resistance protein MdtA-like alpha-helical hairpin" evidence="3">
    <location>
        <begin position="106"/>
        <end position="174"/>
    </location>
</feature>
<feature type="domain" description="Multidrug resistance protein MdtA-like beta-barrel" evidence="5">
    <location>
        <begin position="212"/>
        <end position="292"/>
    </location>
</feature>
<evidence type="ECO:0000259" key="3">
    <source>
        <dbReference type="Pfam" id="PF25876"/>
    </source>
</evidence>
<dbReference type="STRING" id="45070.Lnau_0017"/>
<dbReference type="GO" id="GO:0046677">
    <property type="term" value="P:response to antibiotic"/>
    <property type="evidence" value="ECO:0007669"/>
    <property type="project" value="TreeGrafter"/>
</dbReference>
<dbReference type="Pfam" id="PF25917">
    <property type="entry name" value="BSH_RND"/>
    <property type="match status" value="1"/>
</dbReference>
<dbReference type="GO" id="GO:0022857">
    <property type="term" value="F:transmembrane transporter activity"/>
    <property type="evidence" value="ECO:0007669"/>
    <property type="project" value="InterPro"/>
</dbReference>
<dbReference type="PROSITE" id="PS51257">
    <property type="entry name" value="PROKAR_LIPOPROTEIN"/>
    <property type="match status" value="1"/>
</dbReference>
<dbReference type="InterPro" id="IPR058627">
    <property type="entry name" value="MdtA-like_C"/>
</dbReference>
<dbReference type="Proteomes" id="UP000054725">
    <property type="component" value="Unassembled WGS sequence"/>
</dbReference>
<dbReference type="GO" id="GO:0030313">
    <property type="term" value="C:cell envelope"/>
    <property type="evidence" value="ECO:0007669"/>
    <property type="project" value="UniProtKB-SubCell"/>
</dbReference>
<dbReference type="AlphaFoldDB" id="A0A0W0X3V4"/>
<evidence type="ECO:0000259" key="5">
    <source>
        <dbReference type="Pfam" id="PF25944"/>
    </source>
</evidence>
<sequence>MVTRILKGVKATRLAFCCVIYSLLASCEEHKPAATLPIPTVPVIEAKTSTIPISKQYIGITQSISSVDIRARVEGFLIKKNFTEGKLVKKNQLIYVIDPAPFQAKLDSAKGELARSIASQEYQQVQYARMKQLVAQGNVSKSQYDEVMARYHEAMAQVDVNKAQLETAKINLGYCYMYSPDDGLISHRYVDVGNLVGGAEQTLLANVVKLDPIYIEFSPSIDDFDEIIKYRAHMPFHAEATLPHGKNVTLKGRVDFVNNAADTPTSTILMRATLENPEKLIRPGIYMNVNVILTKNGEGILLPGEAILETQGKRSVYTVNKENKVVSKAITVSGQYGNQYIIKSGLQVGELVITSGLQKIKPGQEVKIAKSGK</sequence>
<comment type="similarity">
    <text evidence="2">Belongs to the membrane fusion protein (MFP) (TC 8.A.1) family.</text>
</comment>
<dbReference type="InterPro" id="IPR058626">
    <property type="entry name" value="MdtA-like_b-barrel"/>
</dbReference>
<feature type="domain" description="Multidrug resistance protein MdtA-like barrel-sandwich hybrid" evidence="4">
    <location>
        <begin position="66"/>
        <end position="204"/>
    </location>
</feature>
<proteinExistence type="inferred from homology"/>
<evidence type="ECO:0000313" key="8">
    <source>
        <dbReference type="Proteomes" id="UP000054725"/>
    </source>
</evidence>
<accession>A0A0W0X3V4</accession>
<evidence type="ECO:0000256" key="2">
    <source>
        <dbReference type="ARBA" id="ARBA00009477"/>
    </source>
</evidence>
<dbReference type="RefSeq" id="WP_058503110.1">
    <property type="nucleotide sequence ID" value="NZ_CAAAIF010000002.1"/>
</dbReference>
<keyword evidence="8" id="KW-1185">Reference proteome</keyword>
<gene>
    <name evidence="7" type="ORF">Lnau_0017</name>
</gene>
<dbReference type="Gene3D" id="2.40.50.100">
    <property type="match status" value="1"/>
</dbReference>
<dbReference type="InterPro" id="IPR058624">
    <property type="entry name" value="MdtA-like_HH"/>
</dbReference>
<reference evidence="7 8" key="1">
    <citation type="submission" date="2015-11" db="EMBL/GenBank/DDBJ databases">
        <title>Genomic analysis of 38 Legionella species identifies large and diverse effector repertoires.</title>
        <authorList>
            <person name="Burstein D."/>
            <person name="Amaro F."/>
            <person name="Zusman T."/>
            <person name="Lifshitz Z."/>
            <person name="Cohen O."/>
            <person name="Gilbert J.A."/>
            <person name="Pupko T."/>
            <person name="Shuman H.A."/>
            <person name="Segal G."/>
        </authorList>
    </citation>
    <scope>NUCLEOTIDE SEQUENCE [LARGE SCALE GENOMIC DNA]</scope>
    <source>
        <strain evidence="7 8">ATCC 49506</strain>
    </source>
</reference>
<dbReference type="Pfam" id="PF25944">
    <property type="entry name" value="Beta-barrel_RND"/>
    <property type="match status" value="1"/>
</dbReference>
<dbReference type="PATRIC" id="fig|45070.6.peg.17"/>
<dbReference type="Gene3D" id="1.10.287.470">
    <property type="entry name" value="Helix hairpin bin"/>
    <property type="match status" value="1"/>
</dbReference>
<comment type="subcellular location">
    <subcellularLocation>
        <location evidence="1">Cell inner membrane</location>
        <topology evidence="1">Lipid-anchor</topology>
    </subcellularLocation>
</comment>
<dbReference type="EMBL" id="LNYO01000001">
    <property type="protein sequence ID" value="KTD39250.1"/>
    <property type="molecule type" value="Genomic_DNA"/>
</dbReference>
<dbReference type="NCBIfam" id="TIGR01730">
    <property type="entry name" value="RND_mfp"/>
    <property type="match status" value="1"/>
</dbReference>
<dbReference type="Pfam" id="PF25967">
    <property type="entry name" value="RND-MFP_C"/>
    <property type="match status" value="1"/>
</dbReference>
<dbReference type="SUPFAM" id="SSF111369">
    <property type="entry name" value="HlyD-like secretion proteins"/>
    <property type="match status" value="1"/>
</dbReference>
<dbReference type="Gene3D" id="2.40.30.170">
    <property type="match status" value="1"/>
</dbReference>
<dbReference type="OrthoDB" id="9783047at2"/>
<dbReference type="InterPro" id="IPR058625">
    <property type="entry name" value="MdtA-like_BSH"/>
</dbReference>
<name>A0A0W0X3V4_9GAMM</name>
<evidence type="ECO:0000259" key="6">
    <source>
        <dbReference type="Pfam" id="PF25967"/>
    </source>
</evidence>
<evidence type="ECO:0000259" key="4">
    <source>
        <dbReference type="Pfam" id="PF25917"/>
    </source>
</evidence>
<evidence type="ECO:0000313" key="7">
    <source>
        <dbReference type="EMBL" id="KTD39250.1"/>
    </source>
</evidence>